<organism evidence="1 2">
    <name type="scientific">Escherichia phage 121Q</name>
    <dbReference type="NCBI Taxonomy" id="1555202"/>
    <lineage>
        <taxon>Viruses</taxon>
        <taxon>Duplodnaviria</taxon>
        <taxon>Heunggongvirae</taxon>
        <taxon>Uroviricota</taxon>
        <taxon>Caudoviricetes</taxon>
        <taxon>Asteriusvirus</taxon>
        <taxon>Asteriusvirus av121Q</taxon>
    </lineage>
</organism>
<evidence type="ECO:0000313" key="2">
    <source>
        <dbReference type="Proteomes" id="UP000029889"/>
    </source>
</evidence>
<keyword evidence="2" id="KW-1185">Reference proteome</keyword>
<accession>A0A097EXZ1</accession>
<protein>
    <submittedName>
        <fullName evidence="1">Uncharacterized protein</fullName>
    </submittedName>
</protein>
<dbReference type="RefSeq" id="YP_009101991.1">
    <property type="nucleotide sequence ID" value="NC_025447.1"/>
</dbReference>
<name>A0A097EXZ1_9CAUD</name>
<evidence type="ECO:0000313" key="1">
    <source>
        <dbReference type="EMBL" id="AIT14294.1"/>
    </source>
</evidence>
<gene>
    <name evidence="1" type="primary">404</name>
    <name evidence="1" type="ORF">PBI_121Q_404</name>
</gene>
<proteinExistence type="predicted"/>
<dbReference type="OrthoDB" id="16709at10239"/>
<dbReference type="GeneID" id="22111444"/>
<dbReference type="EMBL" id="KM507819">
    <property type="protein sequence ID" value="AIT14294.1"/>
    <property type="molecule type" value="Genomic_DNA"/>
</dbReference>
<reference evidence="1 2" key="1">
    <citation type="submission" date="2014-09" db="EMBL/GenBank/DDBJ databases">
        <authorList>
            <person name="Lapin J.S."/>
            <person name="Pope W.H."/>
            <person name="Hua J."/>
            <person name="Ford M.E."/>
            <person name="Conway J.F."/>
            <person name="Hatfull G.F."/>
            <person name="Hendrix R.W."/>
        </authorList>
    </citation>
    <scope>NUCLEOTIDE SEQUENCE [LARGE SCALE GENOMIC DNA]</scope>
</reference>
<dbReference type="KEGG" id="vg:22111444"/>
<sequence length="137" mass="15609">MKLYHASTVKIDNFYIPYGGLHMGGKHSALEAALRKLRSPLNVVDACTVYLHTLEVDVDNVLLCEDLGSDDEWRSLIENCTAQGYDAVQYKNDYEPDNVPSFMIWDASKVRIIEVDAMHMDEAEMIIEDFLDEYEGV</sequence>
<dbReference type="Proteomes" id="UP000029889">
    <property type="component" value="Segment"/>
</dbReference>